<dbReference type="PANTHER" id="PTHR34883">
    <property type="entry name" value="SERINE-RICH PROTEIN, PUTATIVE-RELATED-RELATED"/>
    <property type="match status" value="1"/>
</dbReference>
<organism evidence="3 4">
    <name type="scientific">Lachnellula arida</name>
    <dbReference type="NCBI Taxonomy" id="1316785"/>
    <lineage>
        <taxon>Eukaryota</taxon>
        <taxon>Fungi</taxon>
        <taxon>Dikarya</taxon>
        <taxon>Ascomycota</taxon>
        <taxon>Pezizomycotina</taxon>
        <taxon>Leotiomycetes</taxon>
        <taxon>Helotiales</taxon>
        <taxon>Lachnaceae</taxon>
        <taxon>Lachnellula</taxon>
    </lineage>
</organism>
<evidence type="ECO:0000256" key="2">
    <source>
        <dbReference type="SAM" id="SignalP"/>
    </source>
</evidence>
<feature type="region of interest" description="Disordered" evidence="1">
    <location>
        <begin position="120"/>
        <end position="139"/>
    </location>
</feature>
<proteinExistence type="predicted"/>
<evidence type="ECO:0000313" key="3">
    <source>
        <dbReference type="EMBL" id="TVY15245.1"/>
    </source>
</evidence>
<dbReference type="AlphaFoldDB" id="A0A8T9B6A1"/>
<dbReference type="Proteomes" id="UP000469559">
    <property type="component" value="Unassembled WGS sequence"/>
</dbReference>
<protein>
    <recommendedName>
        <fullName evidence="5">GPI-anchored cupredoxin</fullName>
    </recommendedName>
</protein>
<keyword evidence="2" id="KW-0732">Signal</keyword>
<dbReference type="CDD" id="cd00920">
    <property type="entry name" value="Cupredoxin"/>
    <property type="match status" value="1"/>
</dbReference>
<keyword evidence="4" id="KW-1185">Reference proteome</keyword>
<dbReference type="PANTHER" id="PTHR34883:SF16">
    <property type="entry name" value="RICH PROTEIN, PUTATIVE-RELATED"/>
    <property type="match status" value="1"/>
</dbReference>
<name>A0A8T9B6A1_9HELO</name>
<dbReference type="EMBL" id="QGMF01000535">
    <property type="protein sequence ID" value="TVY15245.1"/>
    <property type="molecule type" value="Genomic_DNA"/>
</dbReference>
<comment type="caution">
    <text evidence="3">The sequence shown here is derived from an EMBL/GenBank/DDBJ whole genome shotgun (WGS) entry which is preliminary data.</text>
</comment>
<sequence>MKLLTFPAFAGVCLAAAINPFDPLICFDSSPNRISATSTTSSATQSITSSAKGWATTGGGLVTSYDYNNASSTVWVFPTGSGTHEATKVIFEGVQVINISFVVVVVEVIHSQTMTVVSSDSSSTSISSTSASAPTNAADSTAIAQPSTTHLVNVGTDQGYAYNPSQLNASVGDTVRFNFLGRNHSVTQSDLASPCTYNGGFDTGLNQFNPLNISGKYIVDFQVNVSTPQWFYCKQPGPPSHCGEGMVFAINPGDNFNQFQKNAEAQGEALTILTSILGAIGNASSISINAIDNALFNSTLRRRYLR</sequence>
<evidence type="ECO:0008006" key="5">
    <source>
        <dbReference type="Google" id="ProtNLM"/>
    </source>
</evidence>
<dbReference type="InterPro" id="IPR052953">
    <property type="entry name" value="Ser-rich/MCO-related"/>
</dbReference>
<evidence type="ECO:0000313" key="4">
    <source>
        <dbReference type="Proteomes" id="UP000469559"/>
    </source>
</evidence>
<dbReference type="SUPFAM" id="SSF49503">
    <property type="entry name" value="Cupredoxins"/>
    <property type="match status" value="1"/>
</dbReference>
<feature type="signal peptide" evidence="2">
    <location>
        <begin position="1"/>
        <end position="15"/>
    </location>
</feature>
<dbReference type="OrthoDB" id="2331100at2759"/>
<accession>A0A8T9B6A1</accession>
<dbReference type="InterPro" id="IPR008972">
    <property type="entry name" value="Cupredoxin"/>
</dbReference>
<feature type="chain" id="PRO_5035918201" description="GPI-anchored cupredoxin" evidence="2">
    <location>
        <begin position="16"/>
        <end position="306"/>
    </location>
</feature>
<evidence type="ECO:0000256" key="1">
    <source>
        <dbReference type="SAM" id="MobiDB-lite"/>
    </source>
</evidence>
<reference evidence="3 4" key="1">
    <citation type="submission" date="2018-05" db="EMBL/GenBank/DDBJ databases">
        <title>Whole genome sequencing for identification of molecular markers to develop diagnostic detection tools for the regulated plant pathogen Lachnellula willkommii.</title>
        <authorList>
            <person name="Giroux E."/>
            <person name="Bilodeau G."/>
        </authorList>
    </citation>
    <scope>NUCLEOTIDE SEQUENCE [LARGE SCALE GENOMIC DNA]</scope>
    <source>
        <strain evidence="3 4">CBS 203.66</strain>
    </source>
</reference>
<dbReference type="Gene3D" id="2.60.40.420">
    <property type="entry name" value="Cupredoxins - blue copper proteins"/>
    <property type="match status" value="1"/>
</dbReference>
<gene>
    <name evidence="3" type="ORF">LARI1_G008959</name>
</gene>